<dbReference type="EMBL" id="JAAAPU010000106">
    <property type="protein sequence ID" value="KAF4202411.1"/>
    <property type="molecule type" value="Genomic_DNA"/>
</dbReference>
<feature type="compositionally biased region" description="Polar residues" evidence="1">
    <location>
        <begin position="165"/>
        <end position="179"/>
    </location>
</feature>
<name>A0AAN6BN47_ASPLE</name>
<reference evidence="2" key="1">
    <citation type="journal article" date="2020" name="bioRxiv">
        <title>Genomic and phenotypic heterogeneity of clinical isolates of the human pathogens Aspergillus fumigatus, Aspergillus lentulus and Aspergillus fumigatiaffinis.</title>
        <authorList>
            <person name="dos Santos R.A.C."/>
            <person name="Steenwyk J.L."/>
            <person name="Rivero-Menendez O."/>
            <person name="Mead M.E."/>
            <person name="Silva L.P."/>
            <person name="Bastos R.W."/>
            <person name="Alastruey-Izquierdo A."/>
            <person name="Goldman G.H."/>
            <person name="Rokas A."/>
        </authorList>
    </citation>
    <scope>NUCLEOTIDE SEQUENCE</scope>
    <source>
        <strain evidence="2">CNM-CM8927</strain>
    </source>
</reference>
<protein>
    <recommendedName>
        <fullName evidence="4">BZIP domain-containing protein</fullName>
    </recommendedName>
</protein>
<evidence type="ECO:0000256" key="1">
    <source>
        <dbReference type="SAM" id="MobiDB-lite"/>
    </source>
</evidence>
<evidence type="ECO:0000313" key="3">
    <source>
        <dbReference type="Proteomes" id="UP000649114"/>
    </source>
</evidence>
<dbReference type="CDD" id="cd14688">
    <property type="entry name" value="bZIP_YAP"/>
    <property type="match status" value="1"/>
</dbReference>
<sequence length="287" mass="31852">MNTDESLKVDLSRLARVRENQRKSRAKRRNYIQELEQRLASSKGDAKRKDIERKLLVQKIEAENRKLRDLLIFSGMRPSVIETYLHMDDNSNTTPNIAIPALQGSEKAVDLPYQKSMHSLAEESAASLEPEDSAPGVPSQQSPGPVKHSASFARPPVQPVPGGACQQSAGLAKMSSSSLERPEDSIPSLNCQQSCDPVQDRTQEGHDFKPLPTDQSFCGCQPVDDELDSWPFNDEVSNSTLCATAEQLVNQYNIRGIDMDVIRRKLRPGFSKGRPLAKDAGFKTISY</sequence>
<gene>
    <name evidence="2" type="ORF">CNMCM8927_000223</name>
</gene>
<evidence type="ECO:0008006" key="4">
    <source>
        <dbReference type="Google" id="ProtNLM"/>
    </source>
</evidence>
<comment type="caution">
    <text evidence="2">The sequence shown here is derived from an EMBL/GenBank/DDBJ whole genome shotgun (WGS) entry which is preliminary data.</text>
</comment>
<organism evidence="2 3">
    <name type="scientific">Aspergillus lentulus</name>
    <dbReference type="NCBI Taxonomy" id="293939"/>
    <lineage>
        <taxon>Eukaryota</taxon>
        <taxon>Fungi</taxon>
        <taxon>Dikarya</taxon>
        <taxon>Ascomycota</taxon>
        <taxon>Pezizomycotina</taxon>
        <taxon>Eurotiomycetes</taxon>
        <taxon>Eurotiomycetidae</taxon>
        <taxon>Eurotiales</taxon>
        <taxon>Aspergillaceae</taxon>
        <taxon>Aspergillus</taxon>
        <taxon>Aspergillus subgen. Fumigati</taxon>
    </lineage>
</organism>
<feature type="region of interest" description="Disordered" evidence="1">
    <location>
        <begin position="119"/>
        <end position="205"/>
    </location>
</feature>
<dbReference type="Proteomes" id="UP000649114">
    <property type="component" value="Unassembled WGS sequence"/>
</dbReference>
<reference evidence="2" key="2">
    <citation type="submission" date="2020-04" db="EMBL/GenBank/DDBJ databases">
        <authorList>
            <person name="Santos R.A.C."/>
            <person name="Steenwyk J.L."/>
            <person name="Rivero-Menendez O."/>
            <person name="Mead M.E."/>
            <person name="Silva L.P."/>
            <person name="Bastos R.W."/>
            <person name="Alastruey-Izquierdo A."/>
            <person name="Goldman G.H."/>
            <person name="Rokas A."/>
        </authorList>
    </citation>
    <scope>NUCLEOTIDE SEQUENCE</scope>
    <source>
        <strain evidence="2">CNM-CM8927</strain>
    </source>
</reference>
<dbReference type="AlphaFoldDB" id="A0AAN6BN47"/>
<feature type="compositionally biased region" description="Polar residues" evidence="1">
    <location>
        <begin position="187"/>
        <end position="196"/>
    </location>
</feature>
<dbReference type="PANTHER" id="PTHR42070:SF1">
    <property type="entry name" value="FILAMENT ASSOCIATED PROTEIN, PUTATIVE (AFU_ORTHOLOGUE AFUA_8G06630)-RELATED"/>
    <property type="match status" value="1"/>
</dbReference>
<accession>A0AAN6BN47</accession>
<dbReference type="PANTHER" id="PTHR42070">
    <property type="entry name" value="FILAMENT ASSOCIATED PROTEIN, PUTATIVE (AFU_ORTHOLOGUE AFUA_8G06630)-RELATED"/>
    <property type="match status" value="1"/>
</dbReference>
<evidence type="ECO:0000313" key="2">
    <source>
        <dbReference type="EMBL" id="KAF4202411.1"/>
    </source>
</evidence>
<proteinExistence type="predicted"/>